<dbReference type="Proteomes" id="UP000482653">
    <property type="component" value="Unassembled WGS sequence"/>
</dbReference>
<evidence type="ECO:0000256" key="1">
    <source>
        <dbReference type="SAM" id="SignalP"/>
    </source>
</evidence>
<reference evidence="2 3" key="1">
    <citation type="journal article" date="2019" name="Nat. Med.">
        <title>A library of human gut bacterial isolates paired with longitudinal multiomics data enables mechanistic microbiome research.</title>
        <authorList>
            <person name="Poyet M."/>
            <person name="Groussin M."/>
            <person name="Gibbons S.M."/>
            <person name="Avila-Pacheco J."/>
            <person name="Jiang X."/>
            <person name="Kearney S.M."/>
            <person name="Perrotta A.R."/>
            <person name="Berdy B."/>
            <person name="Zhao S."/>
            <person name="Lieberman T.D."/>
            <person name="Swanson P.K."/>
            <person name="Smith M."/>
            <person name="Roesemann S."/>
            <person name="Alexander J.E."/>
            <person name="Rich S.A."/>
            <person name="Livny J."/>
            <person name="Vlamakis H."/>
            <person name="Clish C."/>
            <person name="Bullock K."/>
            <person name="Deik A."/>
            <person name="Scott J."/>
            <person name="Pierce K.A."/>
            <person name="Xavier R.J."/>
            <person name="Alm E.J."/>
        </authorList>
    </citation>
    <scope>NUCLEOTIDE SEQUENCE [LARGE SCALE GENOMIC DNA]</scope>
    <source>
        <strain evidence="2 3">BIOML-A8</strain>
    </source>
</reference>
<organism evidence="2 3">
    <name type="scientific">Bacteroides cellulosilyticus</name>
    <dbReference type="NCBI Taxonomy" id="246787"/>
    <lineage>
        <taxon>Bacteria</taxon>
        <taxon>Pseudomonadati</taxon>
        <taxon>Bacteroidota</taxon>
        <taxon>Bacteroidia</taxon>
        <taxon>Bacteroidales</taxon>
        <taxon>Bacteroidaceae</taxon>
        <taxon>Bacteroides</taxon>
    </lineage>
</organism>
<evidence type="ECO:0000313" key="3">
    <source>
        <dbReference type="Proteomes" id="UP000482653"/>
    </source>
</evidence>
<protein>
    <recommendedName>
        <fullName evidence="4">Lipocalin-like domain-containing protein</fullName>
    </recommendedName>
</protein>
<dbReference type="RefSeq" id="WP_149948355.1">
    <property type="nucleotide sequence ID" value="NZ_VVYX01000069.1"/>
</dbReference>
<sequence>MRTFRFIGLALIAILISVNFAACSSDDDEKEETGTNIVGTWKYTSSEDGTGSFTFKSNGGLVWDDGEETTSNHTYQLNGKDLKIIFNDNDDYTLGTFTIAGNKATYKYYWYDYATNKKGDKECSMSLTKE</sequence>
<feature type="signal peptide" evidence="1">
    <location>
        <begin position="1"/>
        <end position="21"/>
    </location>
</feature>
<comment type="caution">
    <text evidence="2">The sequence shown here is derived from an EMBL/GenBank/DDBJ whole genome shotgun (WGS) entry which is preliminary data.</text>
</comment>
<evidence type="ECO:0000313" key="2">
    <source>
        <dbReference type="EMBL" id="KAA5412405.1"/>
    </source>
</evidence>
<gene>
    <name evidence="2" type="ORF">F2Y87_27825</name>
</gene>
<accession>A0A6L3JQW0</accession>
<evidence type="ECO:0008006" key="4">
    <source>
        <dbReference type="Google" id="ProtNLM"/>
    </source>
</evidence>
<keyword evidence="1" id="KW-0732">Signal</keyword>
<feature type="chain" id="PRO_5026742663" description="Lipocalin-like domain-containing protein" evidence="1">
    <location>
        <begin position="22"/>
        <end position="130"/>
    </location>
</feature>
<dbReference type="AlphaFoldDB" id="A0A6L3JQW0"/>
<proteinExistence type="predicted"/>
<dbReference type="EMBL" id="VVYX01000069">
    <property type="protein sequence ID" value="KAA5412405.1"/>
    <property type="molecule type" value="Genomic_DNA"/>
</dbReference>
<name>A0A6L3JQW0_9BACE</name>